<dbReference type="OrthoDB" id="7508517at2"/>
<protein>
    <submittedName>
        <fullName evidence="2">Ribonuclease HI</fullName>
    </submittedName>
</protein>
<dbReference type="InterPro" id="IPR012337">
    <property type="entry name" value="RNaseH-like_sf"/>
</dbReference>
<dbReference type="Gene3D" id="3.30.420.10">
    <property type="entry name" value="Ribonuclease H-like superfamily/Ribonuclease H"/>
    <property type="match status" value="1"/>
</dbReference>
<organism evidence="2 3">
    <name type="scientific">Sphingomonas rubra</name>
    <dbReference type="NCBI Taxonomy" id="634430"/>
    <lineage>
        <taxon>Bacteria</taxon>
        <taxon>Pseudomonadati</taxon>
        <taxon>Pseudomonadota</taxon>
        <taxon>Alphaproteobacteria</taxon>
        <taxon>Sphingomonadales</taxon>
        <taxon>Sphingomonadaceae</taxon>
        <taxon>Sphingomonas</taxon>
    </lineage>
</organism>
<dbReference type="AlphaFoldDB" id="A0A1I5RRC1"/>
<evidence type="ECO:0000259" key="1">
    <source>
        <dbReference type="Pfam" id="PF13456"/>
    </source>
</evidence>
<dbReference type="RefSeq" id="WP_093332514.1">
    <property type="nucleotide sequence ID" value="NZ_FOXP01000004.1"/>
</dbReference>
<reference evidence="2 3" key="1">
    <citation type="submission" date="2016-10" db="EMBL/GenBank/DDBJ databases">
        <authorList>
            <person name="de Groot N.N."/>
        </authorList>
    </citation>
    <scope>NUCLEOTIDE SEQUENCE [LARGE SCALE GENOMIC DNA]</scope>
    <source>
        <strain evidence="2 3">CGMCC 1.9113</strain>
    </source>
</reference>
<name>A0A1I5RRC1_9SPHN</name>
<dbReference type="InterPro" id="IPR002156">
    <property type="entry name" value="RNaseH_domain"/>
</dbReference>
<dbReference type="SUPFAM" id="SSF53098">
    <property type="entry name" value="Ribonuclease H-like"/>
    <property type="match status" value="1"/>
</dbReference>
<evidence type="ECO:0000313" key="2">
    <source>
        <dbReference type="EMBL" id="SFP60801.1"/>
    </source>
</evidence>
<accession>A0A1I5RRC1</accession>
<dbReference type="STRING" id="634430.SAMN04488241_10448"/>
<gene>
    <name evidence="2" type="ORF">SAMN04488241_10448</name>
</gene>
<dbReference type="EMBL" id="FOXP01000004">
    <property type="protein sequence ID" value="SFP60801.1"/>
    <property type="molecule type" value="Genomic_DNA"/>
</dbReference>
<sequence length="120" mass="12902">MKLFFDGGWRPATGMETAVVIGGRHHVEQAGPGNAMDAEWLALIRAATIARDLGIADPVLIGDAAAVIAQAAGTVRCPPSCINHHRRFHAVAASLPKWRLRHVKRSHNLAGIALARLHPR</sequence>
<keyword evidence="3" id="KW-1185">Reference proteome</keyword>
<dbReference type="Proteomes" id="UP000199586">
    <property type="component" value="Unassembled WGS sequence"/>
</dbReference>
<proteinExistence type="predicted"/>
<feature type="domain" description="RNase H type-1" evidence="1">
    <location>
        <begin position="34"/>
        <end position="116"/>
    </location>
</feature>
<dbReference type="GO" id="GO:0003676">
    <property type="term" value="F:nucleic acid binding"/>
    <property type="evidence" value="ECO:0007669"/>
    <property type="project" value="InterPro"/>
</dbReference>
<dbReference type="GO" id="GO:0004523">
    <property type="term" value="F:RNA-DNA hybrid ribonuclease activity"/>
    <property type="evidence" value="ECO:0007669"/>
    <property type="project" value="InterPro"/>
</dbReference>
<dbReference type="Pfam" id="PF13456">
    <property type="entry name" value="RVT_3"/>
    <property type="match status" value="1"/>
</dbReference>
<evidence type="ECO:0000313" key="3">
    <source>
        <dbReference type="Proteomes" id="UP000199586"/>
    </source>
</evidence>
<dbReference type="InterPro" id="IPR036397">
    <property type="entry name" value="RNaseH_sf"/>
</dbReference>